<comment type="cofactor">
    <cofactor evidence="1">
        <name>Mg(2+)</name>
        <dbReference type="ChEBI" id="CHEBI:18420"/>
    </cofactor>
</comment>
<dbReference type="InterPro" id="IPR010285">
    <property type="entry name" value="DNA_helicase_pif1-like_DEAD"/>
</dbReference>
<keyword evidence="1" id="KW-0233">DNA recombination</keyword>
<dbReference type="Gene3D" id="3.40.50.300">
    <property type="entry name" value="P-loop containing nucleotide triphosphate hydrolases"/>
    <property type="match status" value="1"/>
</dbReference>
<feature type="non-terminal residue" evidence="3">
    <location>
        <position position="79"/>
    </location>
</feature>
<evidence type="ECO:0000256" key="1">
    <source>
        <dbReference type="RuleBase" id="RU363044"/>
    </source>
</evidence>
<dbReference type="InterPro" id="IPR027417">
    <property type="entry name" value="P-loop_NTPase"/>
</dbReference>
<dbReference type="EC" id="5.6.2.3" evidence="1"/>
<comment type="catalytic activity">
    <reaction evidence="1">
        <text>ATP + H2O = ADP + phosphate + H(+)</text>
        <dbReference type="Rhea" id="RHEA:13065"/>
        <dbReference type="ChEBI" id="CHEBI:15377"/>
        <dbReference type="ChEBI" id="CHEBI:15378"/>
        <dbReference type="ChEBI" id="CHEBI:30616"/>
        <dbReference type="ChEBI" id="CHEBI:43474"/>
        <dbReference type="ChEBI" id="CHEBI:456216"/>
        <dbReference type="EC" id="5.6.2.3"/>
    </reaction>
</comment>
<dbReference type="EMBL" id="JADCUA010000022">
    <property type="protein sequence ID" value="KAH9832298.1"/>
    <property type="molecule type" value="Genomic_DNA"/>
</dbReference>
<feature type="domain" description="DNA helicase Pif1-like DEAD-box helicase" evidence="2">
    <location>
        <begin position="2"/>
        <end position="79"/>
    </location>
</feature>
<dbReference type="PANTHER" id="PTHR10492">
    <property type="match status" value="1"/>
</dbReference>
<gene>
    <name evidence="3" type="ORF">C8Q71DRAFT_678962</name>
</gene>
<organism evidence="3 4">
    <name type="scientific">Rhodofomes roseus</name>
    <dbReference type="NCBI Taxonomy" id="34475"/>
    <lineage>
        <taxon>Eukaryota</taxon>
        <taxon>Fungi</taxon>
        <taxon>Dikarya</taxon>
        <taxon>Basidiomycota</taxon>
        <taxon>Agaricomycotina</taxon>
        <taxon>Agaricomycetes</taxon>
        <taxon>Polyporales</taxon>
        <taxon>Rhodofomes</taxon>
    </lineage>
</organism>
<comment type="caution">
    <text evidence="3">The sequence shown here is derived from an EMBL/GenBank/DDBJ whole genome shotgun (WGS) entry which is preliminary data.</text>
</comment>
<dbReference type="Proteomes" id="UP000814176">
    <property type="component" value="Unassembled WGS sequence"/>
</dbReference>
<dbReference type="GeneID" id="72000466"/>
<dbReference type="SUPFAM" id="SSF52540">
    <property type="entry name" value="P-loop containing nucleoside triphosphate hydrolases"/>
    <property type="match status" value="1"/>
</dbReference>
<dbReference type="GO" id="GO:0004386">
    <property type="term" value="F:helicase activity"/>
    <property type="evidence" value="ECO:0007669"/>
    <property type="project" value="UniProtKB-KW"/>
</dbReference>
<keyword evidence="1" id="KW-0227">DNA damage</keyword>
<keyword evidence="1" id="KW-0234">DNA repair</keyword>
<dbReference type="Pfam" id="PF05970">
    <property type="entry name" value="PIF1"/>
    <property type="match status" value="1"/>
</dbReference>
<protein>
    <recommendedName>
        <fullName evidence="1">ATP-dependent DNA helicase</fullName>
        <ecNumber evidence="1">5.6.2.3</ecNumber>
    </recommendedName>
</protein>
<comment type="similarity">
    <text evidence="1">Belongs to the helicase family.</text>
</comment>
<keyword evidence="1" id="KW-0378">Hydrolase</keyword>
<evidence type="ECO:0000313" key="3">
    <source>
        <dbReference type="EMBL" id="KAH9832298.1"/>
    </source>
</evidence>
<feature type="non-terminal residue" evidence="3">
    <location>
        <position position="1"/>
    </location>
</feature>
<keyword evidence="1" id="KW-0067">ATP-binding</keyword>
<keyword evidence="4" id="KW-1185">Reference proteome</keyword>
<keyword evidence="1 3" id="KW-0347">Helicase</keyword>
<reference evidence="3 4" key="1">
    <citation type="journal article" date="2021" name="Environ. Microbiol.">
        <title>Gene family expansions and transcriptome signatures uncover fungal adaptations to wood decay.</title>
        <authorList>
            <person name="Hage H."/>
            <person name="Miyauchi S."/>
            <person name="Viragh M."/>
            <person name="Drula E."/>
            <person name="Min B."/>
            <person name="Chaduli D."/>
            <person name="Navarro D."/>
            <person name="Favel A."/>
            <person name="Norest M."/>
            <person name="Lesage-Meessen L."/>
            <person name="Balint B."/>
            <person name="Merenyi Z."/>
            <person name="de Eugenio L."/>
            <person name="Morin E."/>
            <person name="Martinez A.T."/>
            <person name="Baldrian P."/>
            <person name="Stursova M."/>
            <person name="Martinez M.J."/>
            <person name="Novotny C."/>
            <person name="Magnuson J.K."/>
            <person name="Spatafora J.W."/>
            <person name="Maurice S."/>
            <person name="Pangilinan J."/>
            <person name="Andreopoulos W."/>
            <person name="LaButti K."/>
            <person name="Hundley H."/>
            <person name="Na H."/>
            <person name="Kuo A."/>
            <person name="Barry K."/>
            <person name="Lipzen A."/>
            <person name="Henrissat B."/>
            <person name="Riley R."/>
            <person name="Ahrendt S."/>
            <person name="Nagy L.G."/>
            <person name="Grigoriev I.V."/>
            <person name="Martin F."/>
            <person name="Rosso M.N."/>
        </authorList>
    </citation>
    <scope>NUCLEOTIDE SEQUENCE [LARGE SCALE GENOMIC DNA]</scope>
    <source>
        <strain evidence="3 4">CIRM-BRFM 1785</strain>
    </source>
</reference>
<dbReference type="PANTHER" id="PTHR10492:SF57">
    <property type="entry name" value="ATP-DEPENDENT DNA HELICASE"/>
    <property type="match status" value="1"/>
</dbReference>
<dbReference type="RefSeq" id="XP_047775317.1">
    <property type="nucleotide sequence ID" value="XM_047919734.1"/>
</dbReference>
<evidence type="ECO:0000313" key="4">
    <source>
        <dbReference type="Proteomes" id="UP000814176"/>
    </source>
</evidence>
<accession>A0ABQ8K5N6</accession>
<evidence type="ECO:0000259" key="2">
    <source>
        <dbReference type="Pfam" id="PF05970"/>
    </source>
</evidence>
<proteinExistence type="inferred from homology"/>
<name>A0ABQ8K5N6_9APHY</name>
<keyword evidence="1" id="KW-0547">Nucleotide-binding</keyword>
<sequence length="79" mass="8526">AKLNAEQYEIYSEILQAVEEGQPLCAFVDGKAGRGKTFLVHSICNKLRSQGHIVLATATSGFAAQLYPGGRTTHSTFKV</sequence>